<dbReference type="Pfam" id="PF18962">
    <property type="entry name" value="Por_Secre_tail"/>
    <property type="match status" value="1"/>
</dbReference>
<dbReference type="InterPro" id="IPR026444">
    <property type="entry name" value="Secre_tail"/>
</dbReference>
<accession>A0A4Q7MR77</accession>
<feature type="domain" description="Secretion system C-terminal sorting" evidence="2">
    <location>
        <begin position="37"/>
        <end position="102"/>
    </location>
</feature>
<evidence type="ECO:0000256" key="1">
    <source>
        <dbReference type="SAM" id="SignalP"/>
    </source>
</evidence>
<evidence type="ECO:0000259" key="2">
    <source>
        <dbReference type="Pfam" id="PF18962"/>
    </source>
</evidence>
<dbReference type="RefSeq" id="WP_130541463.1">
    <property type="nucleotide sequence ID" value="NZ_CP042431.1"/>
</dbReference>
<feature type="signal peptide" evidence="1">
    <location>
        <begin position="1"/>
        <end position="17"/>
    </location>
</feature>
<protein>
    <submittedName>
        <fullName evidence="3">Putative secreted protein (Por secretion system target)</fullName>
    </submittedName>
</protein>
<gene>
    <name evidence="3" type="ORF">EV199_2817</name>
</gene>
<evidence type="ECO:0000313" key="3">
    <source>
        <dbReference type="EMBL" id="RZS70918.1"/>
    </source>
</evidence>
<comment type="caution">
    <text evidence="3">The sequence shown here is derived from an EMBL/GenBank/DDBJ whole genome shotgun (WGS) entry which is preliminary data.</text>
</comment>
<name>A0A4Q7MR77_9BACT</name>
<organism evidence="3 4">
    <name type="scientific">Pseudobacter ginsenosidimutans</name>
    <dbReference type="NCBI Taxonomy" id="661488"/>
    <lineage>
        <taxon>Bacteria</taxon>
        <taxon>Pseudomonadati</taxon>
        <taxon>Bacteroidota</taxon>
        <taxon>Chitinophagia</taxon>
        <taxon>Chitinophagales</taxon>
        <taxon>Chitinophagaceae</taxon>
        <taxon>Pseudobacter</taxon>
    </lineage>
</organism>
<dbReference type="NCBIfam" id="TIGR04183">
    <property type="entry name" value="Por_Secre_tail"/>
    <property type="match status" value="1"/>
</dbReference>
<dbReference type="EMBL" id="SGXA01000002">
    <property type="protein sequence ID" value="RZS70918.1"/>
    <property type="molecule type" value="Genomic_DNA"/>
</dbReference>
<keyword evidence="4" id="KW-1185">Reference proteome</keyword>
<dbReference type="OrthoDB" id="667194at2"/>
<feature type="chain" id="PRO_5020826138" evidence="1">
    <location>
        <begin position="18"/>
        <end position="112"/>
    </location>
</feature>
<dbReference type="AlphaFoldDB" id="A0A4Q7MR77"/>
<evidence type="ECO:0000313" key="4">
    <source>
        <dbReference type="Proteomes" id="UP000293874"/>
    </source>
</evidence>
<dbReference type="Proteomes" id="UP000293874">
    <property type="component" value="Unassembled WGS sequence"/>
</dbReference>
<reference evidence="3 4" key="1">
    <citation type="submission" date="2019-02" db="EMBL/GenBank/DDBJ databases">
        <title>Genomic Encyclopedia of Type Strains, Phase IV (KMG-IV): sequencing the most valuable type-strain genomes for metagenomic binning, comparative biology and taxonomic classification.</title>
        <authorList>
            <person name="Goeker M."/>
        </authorList>
    </citation>
    <scope>NUCLEOTIDE SEQUENCE [LARGE SCALE GENOMIC DNA]</scope>
    <source>
        <strain evidence="3 4">DSM 18116</strain>
    </source>
</reference>
<sequence length="112" mass="12800">MKIFYALSIILFTTLQASSQARTSSPETPVTKIVKFYPNPATSYITFDIQKESDKNYTFQIFNMLGKKVYETNNVSARNVISLSDFFRGLYIFQLKDKSGKLIDSGKFQVSK</sequence>
<keyword evidence="1" id="KW-0732">Signal</keyword>
<proteinExistence type="predicted"/>